<dbReference type="NCBIfam" id="NF037976">
    <property type="entry name" value="gtrA_1"/>
    <property type="match status" value="1"/>
</dbReference>
<sequence>MAIAVRYAAFAAVATALNLGAQGVLLAFYDGPYRLSAALVLGTGVGLVAKYILDKYWIFADPSEGLANHARAFSLYTVMGLATTAVFWGTELLFDRLFGGHWTLVGGAIGLVIGYTVKYQLDRSFVFRRTV</sequence>
<feature type="transmembrane region" description="Helical" evidence="1">
    <location>
        <begin position="73"/>
        <end position="90"/>
    </location>
</feature>
<dbReference type="RefSeq" id="WP_109334296.1">
    <property type="nucleotide sequence ID" value="NZ_CP029359.1"/>
</dbReference>
<dbReference type="AlphaFoldDB" id="A0A2S2D0C3"/>
<gene>
    <name evidence="2" type="ORF">DEW08_29805</name>
</gene>
<feature type="transmembrane region" description="Helical" evidence="1">
    <location>
        <begin position="35"/>
        <end position="53"/>
    </location>
</feature>
<keyword evidence="1" id="KW-0472">Membrane</keyword>
<protein>
    <submittedName>
        <fullName evidence="2">Uncharacterized protein</fullName>
    </submittedName>
</protein>
<dbReference type="KEGG" id="azz:DEW08_29805"/>
<dbReference type="Proteomes" id="UP000245629">
    <property type="component" value="Plasmid unnamed4"/>
</dbReference>
<evidence type="ECO:0000313" key="2">
    <source>
        <dbReference type="EMBL" id="AWK90211.1"/>
    </source>
</evidence>
<dbReference type="OrthoDB" id="565050at2"/>
<evidence type="ECO:0000313" key="3">
    <source>
        <dbReference type="Proteomes" id="UP000245629"/>
    </source>
</evidence>
<feature type="transmembrane region" description="Helical" evidence="1">
    <location>
        <begin position="102"/>
        <end position="121"/>
    </location>
</feature>
<keyword evidence="3" id="KW-1185">Reference proteome</keyword>
<reference evidence="3" key="1">
    <citation type="submission" date="2018-05" db="EMBL/GenBank/DDBJ databases">
        <title>Azospirillum thermophila sp. nov., a novel isolated from hot spring.</title>
        <authorList>
            <person name="Zhao Z."/>
        </authorList>
    </citation>
    <scope>NUCLEOTIDE SEQUENCE [LARGE SCALE GENOMIC DNA]</scope>
    <source>
        <strain evidence="3">CFH 70021</strain>
        <plasmid evidence="3">unnamed4</plasmid>
    </source>
</reference>
<keyword evidence="2" id="KW-0614">Plasmid</keyword>
<evidence type="ECO:0000256" key="1">
    <source>
        <dbReference type="SAM" id="Phobius"/>
    </source>
</evidence>
<geneLocation type="plasmid" evidence="2 3">
    <name>unnamed4</name>
</geneLocation>
<dbReference type="EMBL" id="CP029359">
    <property type="protein sequence ID" value="AWK90211.1"/>
    <property type="molecule type" value="Genomic_DNA"/>
</dbReference>
<keyword evidence="1" id="KW-1133">Transmembrane helix</keyword>
<proteinExistence type="predicted"/>
<keyword evidence="1" id="KW-0812">Transmembrane</keyword>
<accession>A0A2S2D0C3</accession>
<organism evidence="2 3">
    <name type="scientific">Azospirillum thermophilum</name>
    <dbReference type="NCBI Taxonomy" id="2202148"/>
    <lineage>
        <taxon>Bacteria</taxon>
        <taxon>Pseudomonadati</taxon>
        <taxon>Pseudomonadota</taxon>
        <taxon>Alphaproteobacteria</taxon>
        <taxon>Rhodospirillales</taxon>
        <taxon>Azospirillaceae</taxon>
        <taxon>Azospirillum</taxon>
    </lineage>
</organism>
<name>A0A2S2D0C3_9PROT</name>
<feature type="transmembrane region" description="Helical" evidence="1">
    <location>
        <begin position="7"/>
        <end position="29"/>
    </location>
</feature>